<dbReference type="AlphaFoldDB" id="A0A8T2RS27"/>
<gene>
    <name evidence="2" type="ORF">KP509_25G044400</name>
</gene>
<feature type="signal peptide" evidence="1">
    <location>
        <begin position="1"/>
        <end position="30"/>
    </location>
</feature>
<proteinExistence type="predicted"/>
<keyword evidence="1" id="KW-0732">Signal</keyword>
<reference evidence="2" key="1">
    <citation type="submission" date="2021-08" db="EMBL/GenBank/DDBJ databases">
        <title>WGS assembly of Ceratopteris richardii.</title>
        <authorList>
            <person name="Marchant D.B."/>
            <person name="Chen G."/>
            <person name="Jenkins J."/>
            <person name="Shu S."/>
            <person name="Leebens-Mack J."/>
            <person name="Grimwood J."/>
            <person name="Schmutz J."/>
            <person name="Soltis P."/>
            <person name="Soltis D."/>
            <person name="Chen Z.-H."/>
        </authorList>
    </citation>
    <scope>NUCLEOTIDE SEQUENCE</scope>
    <source>
        <strain evidence="2">Whitten #5841</strain>
        <tissue evidence="2">Leaf</tissue>
    </source>
</reference>
<evidence type="ECO:0000313" key="2">
    <source>
        <dbReference type="EMBL" id="KAH7298457.1"/>
    </source>
</evidence>
<sequence length="87" mass="9487">MMYRPNSVCSLALLCFFLMLLSTSQSQAEAQKVKVLEPVQRFGGHYVKDGVLASWKSGSDARKLLEDQPAPPPVSVAHVDYVCATAC</sequence>
<protein>
    <submittedName>
        <fullName evidence="2">Uncharacterized protein</fullName>
    </submittedName>
</protein>
<comment type="caution">
    <text evidence="2">The sequence shown here is derived from an EMBL/GenBank/DDBJ whole genome shotgun (WGS) entry which is preliminary data.</text>
</comment>
<name>A0A8T2RS27_CERRI</name>
<dbReference type="EMBL" id="CM035430">
    <property type="protein sequence ID" value="KAH7298457.1"/>
    <property type="molecule type" value="Genomic_DNA"/>
</dbReference>
<dbReference type="Proteomes" id="UP000825935">
    <property type="component" value="Chromosome 25"/>
</dbReference>
<evidence type="ECO:0000256" key="1">
    <source>
        <dbReference type="SAM" id="SignalP"/>
    </source>
</evidence>
<organism evidence="2 3">
    <name type="scientific">Ceratopteris richardii</name>
    <name type="common">Triangle waterfern</name>
    <dbReference type="NCBI Taxonomy" id="49495"/>
    <lineage>
        <taxon>Eukaryota</taxon>
        <taxon>Viridiplantae</taxon>
        <taxon>Streptophyta</taxon>
        <taxon>Embryophyta</taxon>
        <taxon>Tracheophyta</taxon>
        <taxon>Polypodiopsida</taxon>
        <taxon>Polypodiidae</taxon>
        <taxon>Polypodiales</taxon>
        <taxon>Pteridineae</taxon>
        <taxon>Pteridaceae</taxon>
        <taxon>Parkerioideae</taxon>
        <taxon>Ceratopteris</taxon>
    </lineage>
</organism>
<feature type="chain" id="PRO_5035848365" evidence="1">
    <location>
        <begin position="31"/>
        <end position="87"/>
    </location>
</feature>
<accession>A0A8T2RS27</accession>
<keyword evidence="3" id="KW-1185">Reference proteome</keyword>
<evidence type="ECO:0000313" key="3">
    <source>
        <dbReference type="Proteomes" id="UP000825935"/>
    </source>
</evidence>